<evidence type="ECO:0000313" key="3">
    <source>
        <dbReference type="Proteomes" id="UP000663880"/>
    </source>
</evidence>
<dbReference type="OrthoDB" id="8045892at2759"/>
<comment type="caution">
    <text evidence="2">The sequence shown here is derived from an EMBL/GenBank/DDBJ whole genome shotgun (WGS) entry which is preliminary data.</text>
</comment>
<keyword evidence="3" id="KW-1185">Reference proteome</keyword>
<reference evidence="2" key="1">
    <citation type="submission" date="2021-02" db="EMBL/GenBank/DDBJ databases">
        <authorList>
            <person name="Steward A R."/>
        </authorList>
    </citation>
    <scope>NUCLEOTIDE SEQUENCE</scope>
</reference>
<feature type="region of interest" description="Disordered" evidence="1">
    <location>
        <begin position="196"/>
        <end position="221"/>
    </location>
</feature>
<dbReference type="AlphaFoldDB" id="A0A821XNM9"/>
<evidence type="ECO:0000256" key="1">
    <source>
        <dbReference type="SAM" id="MobiDB-lite"/>
    </source>
</evidence>
<feature type="compositionally biased region" description="Polar residues" evidence="1">
    <location>
        <begin position="196"/>
        <end position="205"/>
    </location>
</feature>
<evidence type="ECO:0000313" key="2">
    <source>
        <dbReference type="EMBL" id="CAF4947580.1"/>
    </source>
</evidence>
<evidence type="ECO:0008006" key="4">
    <source>
        <dbReference type="Google" id="ProtNLM"/>
    </source>
</evidence>
<organism evidence="2 3">
    <name type="scientific">Pieris macdunnoughi</name>
    <dbReference type="NCBI Taxonomy" id="345717"/>
    <lineage>
        <taxon>Eukaryota</taxon>
        <taxon>Metazoa</taxon>
        <taxon>Ecdysozoa</taxon>
        <taxon>Arthropoda</taxon>
        <taxon>Hexapoda</taxon>
        <taxon>Insecta</taxon>
        <taxon>Pterygota</taxon>
        <taxon>Neoptera</taxon>
        <taxon>Endopterygota</taxon>
        <taxon>Lepidoptera</taxon>
        <taxon>Glossata</taxon>
        <taxon>Ditrysia</taxon>
        <taxon>Papilionoidea</taxon>
        <taxon>Pieridae</taxon>
        <taxon>Pierinae</taxon>
        <taxon>Pieris</taxon>
    </lineage>
</organism>
<proteinExistence type="predicted"/>
<accession>A0A821XNM9</accession>
<sequence>MERRAHPSQNQLEILLKFLEDQHSLAKGFSKIASARQHAHAEWSKLALKLNSEGSGSVKSPKRWMKYGSDKKSAVKKKAAIRTGQRRQTGCVIAEIVHLTEWEERIISLMGSDRFYDGDPSLRVHPFSGPTSSSSGSIRIFTPPHSIAPVTLIEPSTISNINLDIQENPTIAENINDNTVHSLVNSVVETSNFAEQPQLGSQGLTPSRPRCRGSEYGESQVRRRLRLQPSQPSQRRNYLNSTTEQFLRIEEQRLDLDTKILDLLNKQSIRDHLLIQTVNNGQ</sequence>
<name>A0A821XNM9_9NEOP</name>
<gene>
    <name evidence="2" type="ORF">PMACD_LOCUS15338</name>
</gene>
<dbReference type="EMBL" id="CAJOBZ010000070">
    <property type="protein sequence ID" value="CAF4947580.1"/>
    <property type="molecule type" value="Genomic_DNA"/>
</dbReference>
<dbReference type="Proteomes" id="UP000663880">
    <property type="component" value="Unassembled WGS sequence"/>
</dbReference>
<protein>
    <recommendedName>
        <fullName evidence="4">Regulatory protein zeste</fullName>
    </recommendedName>
</protein>